<name>A0A8S3E4D5_9BILA</name>
<dbReference type="Proteomes" id="UP000676336">
    <property type="component" value="Unassembled WGS sequence"/>
</dbReference>
<evidence type="ECO:0000313" key="2">
    <source>
        <dbReference type="EMBL" id="CAF5044681.1"/>
    </source>
</evidence>
<proteinExistence type="predicted"/>
<dbReference type="EMBL" id="CAJOBJ010230348">
    <property type="protein sequence ID" value="CAF5053413.1"/>
    <property type="molecule type" value="Genomic_DNA"/>
</dbReference>
<protein>
    <submittedName>
        <fullName evidence="2">Uncharacterized protein</fullName>
    </submittedName>
</protein>
<feature type="non-terminal residue" evidence="2">
    <location>
        <position position="57"/>
    </location>
</feature>
<evidence type="ECO:0000313" key="1">
    <source>
        <dbReference type="EMBL" id="CAF5031377.1"/>
    </source>
</evidence>
<sequence length="57" mass="6795">NCDAFEQILIQLHRRRILAQTAVIQEELKISRLVFALVKDRLIEQLEETYEKRAKTL</sequence>
<feature type="non-terminal residue" evidence="2">
    <location>
        <position position="1"/>
    </location>
</feature>
<evidence type="ECO:0000313" key="3">
    <source>
        <dbReference type="EMBL" id="CAF5053413.1"/>
    </source>
</evidence>
<dbReference type="AlphaFoldDB" id="A0A8S3E4D5"/>
<reference evidence="2" key="1">
    <citation type="submission" date="2021-02" db="EMBL/GenBank/DDBJ databases">
        <authorList>
            <person name="Nowell W R."/>
        </authorList>
    </citation>
    <scope>NUCLEOTIDE SEQUENCE</scope>
</reference>
<organism evidence="2 4">
    <name type="scientific">Rotaria magnacalcarata</name>
    <dbReference type="NCBI Taxonomy" id="392030"/>
    <lineage>
        <taxon>Eukaryota</taxon>
        <taxon>Metazoa</taxon>
        <taxon>Spiralia</taxon>
        <taxon>Gnathifera</taxon>
        <taxon>Rotifera</taxon>
        <taxon>Eurotatoria</taxon>
        <taxon>Bdelloidea</taxon>
        <taxon>Philodinida</taxon>
        <taxon>Philodinidae</taxon>
        <taxon>Rotaria</taxon>
    </lineage>
</organism>
<dbReference type="EMBL" id="CAJOBI010216672">
    <property type="protein sequence ID" value="CAF5031377.1"/>
    <property type="molecule type" value="Genomic_DNA"/>
</dbReference>
<comment type="caution">
    <text evidence="2">The sequence shown here is derived from an EMBL/GenBank/DDBJ whole genome shotgun (WGS) entry which is preliminary data.</text>
</comment>
<gene>
    <name evidence="2" type="ORF">GIL414_LOCUS59621</name>
    <name evidence="3" type="ORF">GIL414_LOCUS60095</name>
    <name evidence="1" type="ORF">SMN809_LOCUS58137</name>
</gene>
<dbReference type="Proteomes" id="UP000681720">
    <property type="component" value="Unassembled WGS sequence"/>
</dbReference>
<evidence type="ECO:0000313" key="4">
    <source>
        <dbReference type="Proteomes" id="UP000681720"/>
    </source>
</evidence>
<accession>A0A8S3E4D5</accession>
<dbReference type="EMBL" id="CAJOBJ010226311">
    <property type="protein sequence ID" value="CAF5044681.1"/>
    <property type="molecule type" value="Genomic_DNA"/>
</dbReference>